<dbReference type="AlphaFoldDB" id="A0A0A9A3G6"/>
<reference evidence="1" key="1">
    <citation type="submission" date="2014-09" db="EMBL/GenBank/DDBJ databases">
        <authorList>
            <person name="Magalhaes I.L.F."/>
            <person name="Oliveira U."/>
            <person name="Santos F.R."/>
            <person name="Vidigal T.H.D.A."/>
            <person name="Brescovit A.D."/>
            <person name="Santos A.J."/>
        </authorList>
    </citation>
    <scope>NUCLEOTIDE SEQUENCE</scope>
    <source>
        <tissue evidence="1">Shoot tissue taken approximately 20 cm above the soil surface</tissue>
    </source>
</reference>
<organism evidence="1">
    <name type="scientific">Arundo donax</name>
    <name type="common">Giant reed</name>
    <name type="synonym">Donax arundinaceus</name>
    <dbReference type="NCBI Taxonomy" id="35708"/>
    <lineage>
        <taxon>Eukaryota</taxon>
        <taxon>Viridiplantae</taxon>
        <taxon>Streptophyta</taxon>
        <taxon>Embryophyta</taxon>
        <taxon>Tracheophyta</taxon>
        <taxon>Spermatophyta</taxon>
        <taxon>Magnoliopsida</taxon>
        <taxon>Liliopsida</taxon>
        <taxon>Poales</taxon>
        <taxon>Poaceae</taxon>
        <taxon>PACMAD clade</taxon>
        <taxon>Arundinoideae</taxon>
        <taxon>Arundineae</taxon>
        <taxon>Arundo</taxon>
    </lineage>
</organism>
<protein>
    <submittedName>
        <fullName evidence="1">Uncharacterized protein</fullName>
    </submittedName>
</protein>
<dbReference type="EMBL" id="GBRH01252299">
    <property type="protein sequence ID" value="JAD45596.1"/>
    <property type="molecule type" value="Transcribed_RNA"/>
</dbReference>
<evidence type="ECO:0000313" key="1">
    <source>
        <dbReference type="EMBL" id="JAD45596.1"/>
    </source>
</evidence>
<sequence length="25" mass="2705">MGWTAGITYPVAAICRGRGLNHGRF</sequence>
<reference evidence="1" key="2">
    <citation type="journal article" date="2015" name="Data Brief">
        <title>Shoot transcriptome of the giant reed, Arundo donax.</title>
        <authorList>
            <person name="Barrero R.A."/>
            <person name="Guerrero F.D."/>
            <person name="Moolhuijzen P."/>
            <person name="Goolsby J.A."/>
            <person name="Tidwell J."/>
            <person name="Bellgard S.E."/>
            <person name="Bellgard M.I."/>
        </authorList>
    </citation>
    <scope>NUCLEOTIDE SEQUENCE</scope>
    <source>
        <tissue evidence="1">Shoot tissue taken approximately 20 cm above the soil surface</tissue>
    </source>
</reference>
<proteinExistence type="predicted"/>
<name>A0A0A9A3G6_ARUDO</name>
<accession>A0A0A9A3G6</accession>